<name>A0A518JN10_9BACT</name>
<dbReference type="KEGG" id="rcf:Poly24_06290"/>
<gene>
    <name evidence="2" type="ORF">Poly24_06290</name>
</gene>
<sequence precursor="true">MIRRIPSLACLIAVLMFVRVARSDDAPPAPSQVLVVVGAGGSEEYQTAFATWADRWKSAAGLLDGASYHEIGREEGQSDSSDKDRLNERLAELSDLKAEAVWVVLIGHGTFDGKSAKLNLRGPDVSAEELSGWIEPMRSPLIVVNCASASGPFINRLSAAGRTIVTATKSGQEQNYARFGDYLSQAISDIAADLDHDDEVSLLEAFLSASDQVAKFYESENRIATEHALIDDSGDRLGTPATMFQGTSAVAVPQPKAARDGGVAARRVIFQSPQAVVMSPAQRESRAAIETEIDRLKLRKSELGTDPYFAQLEPLMLQLAELYAAAEAETSGDSQGDRSGTDKR</sequence>
<dbReference type="AlphaFoldDB" id="A0A518JN10"/>
<evidence type="ECO:0000313" key="3">
    <source>
        <dbReference type="Proteomes" id="UP000315082"/>
    </source>
</evidence>
<evidence type="ECO:0008006" key="4">
    <source>
        <dbReference type="Google" id="ProtNLM"/>
    </source>
</evidence>
<evidence type="ECO:0000256" key="1">
    <source>
        <dbReference type="SAM" id="SignalP"/>
    </source>
</evidence>
<evidence type="ECO:0000313" key="2">
    <source>
        <dbReference type="EMBL" id="QDV66940.1"/>
    </source>
</evidence>
<proteinExistence type="predicted"/>
<feature type="chain" id="PRO_5022090191" description="Caspase domain protein" evidence="1">
    <location>
        <begin position="24"/>
        <end position="344"/>
    </location>
</feature>
<dbReference type="OrthoDB" id="247472at2"/>
<keyword evidence="1" id="KW-0732">Signal</keyword>
<accession>A0A518JN10</accession>
<dbReference type="EMBL" id="CP036348">
    <property type="protein sequence ID" value="QDV66940.1"/>
    <property type="molecule type" value="Genomic_DNA"/>
</dbReference>
<reference evidence="2 3" key="1">
    <citation type="submission" date="2019-02" db="EMBL/GenBank/DDBJ databases">
        <title>Deep-cultivation of Planctomycetes and their phenomic and genomic characterization uncovers novel biology.</title>
        <authorList>
            <person name="Wiegand S."/>
            <person name="Jogler M."/>
            <person name="Boedeker C."/>
            <person name="Pinto D."/>
            <person name="Vollmers J."/>
            <person name="Rivas-Marin E."/>
            <person name="Kohn T."/>
            <person name="Peeters S.H."/>
            <person name="Heuer A."/>
            <person name="Rast P."/>
            <person name="Oberbeckmann S."/>
            <person name="Bunk B."/>
            <person name="Jeske O."/>
            <person name="Meyerdierks A."/>
            <person name="Storesund J.E."/>
            <person name="Kallscheuer N."/>
            <person name="Luecker S."/>
            <person name="Lage O.M."/>
            <person name="Pohl T."/>
            <person name="Merkel B.J."/>
            <person name="Hornburger P."/>
            <person name="Mueller R.-W."/>
            <person name="Bruemmer F."/>
            <person name="Labrenz M."/>
            <person name="Spormann A.M."/>
            <person name="Op den Camp H."/>
            <person name="Overmann J."/>
            <person name="Amann R."/>
            <person name="Jetten M.S.M."/>
            <person name="Mascher T."/>
            <person name="Medema M.H."/>
            <person name="Devos D.P."/>
            <person name="Kaster A.-K."/>
            <person name="Ovreas L."/>
            <person name="Rohde M."/>
            <person name="Galperin M.Y."/>
            <person name="Jogler C."/>
        </authorList>
    </citation>
    <scope>NUCLEOTIDE SEQUENCE [LARGE SCALE GENOMIC DNA]</scope>
    <source>
        <strain evidence="2 3">Poly24</strain>
    </source>
</reference>
<organism evidence="2 3">
    <name type="scientific">Rosistilla carotiformis</name>
    <dbReference type="NCBI Taxonomy" id="2528017"/>
    <lineage>
        <taxon>Bacteria</taxon>
        <taxon>Pseudomonadati</taxon>
        <taxon>Planctomycetota</taxon>
        <taxon>Planctomycetia</taxon>
        <taxon>Pirellulales</taxon>
        <taxon>Pirellulaceae</taxon>
        <taxon>Rosistilla</taxon>
    </lineage>
</organism>
<protein>
    <recommendedName>
        <fullName evidence="4">Caspase domain protein</fullName>
    </recommendedName>
</protein>
<keyword evidence="3" id="KW-1185">Reference proteome</keyword>
<dbReference type="RefSeq" id="WP_145090263.1">
    <property type="nucleotide sequence ID" value="NZ_CP036348.1"/>
</dbReference>
<dbReference type="Proteomes" id="UP000315082">
    <property type="component" value="Chromosome"/>
</dbReference>
<feature type="signal peptide" evidence="1">
    <location>
        <begin position="1"/>
        <end position="23"/>
    </location>
</feature>